<keyword evidence="10" id="KW-0325">Glycoprotein</keyword>
<name>A0ABR1BVQ9_NECAM</name>
<evidence type="ECO:0000256" key="8">
    <source>
        <dbReference type="ARBA" id="ARBA00022989"/>
    </source>
</evidence>
<accession>A0ABR1BVQ9</accession>
<evidence type="ECO:0000259" key="14">
    <source>
        <dbReference type="Pfam" id="PF00326"/>
    </source>
</evidence>
<evidence type="ECO:0000256" key="4">
    <source>
        <dbReference type="ARBA" id="ARBA00022692"/>
    </source>
</evidence>
<feature type="transmembrane region" description="Helical" evidence="13">
    <location>
        <begin position="82"/>
        <end position="101"/>
    </location>
</feature>
<comment type="subcellular location">
    <subcellularLocation>
        <location evidence="11">Endomembrane system</location>
        <topology evidence="11">Single-pass membrane protein</topology>
    </subcellularLocation>
    <subcellularLocation>
        <location evidence="1">Membrane</location>
        <topology evidence="1">Single-pass type II membrane protein</topology>
    </subcellularLocation>
</comment>
<dbReference type="InterPro" id="IPR001375">
    <property type="entry name" value="Peptidase_S9_cat"/>
</dbReference>
<evidence type="ECO:0000256" key="11">
    <source>
        <dbReference type="ARBA" id="ARBA00037847"/>
    </source>
</evidence>
<evidence type="ECO:0000256" key="5">
    <source>
        <dbReference type="ARBA" id="ARBA00022801"/>
    </source>
</evidence>
<keyword evidence="2" id="KW-0031">Aminopeptidase</keyword>
<sequence>MQEIPRILPLRLSLDSGSNESKEAPDDDNEYNGAKVRPLFRRQLPACLPSHKSSTADSEKTFTTPFEKDNEGQQKGGKKRTVTLLVILSIVALILLAKYLFTPIKNILPESGLGNNSQNNQSNVTAATNKSEANVNIQRLLRSLQSPILNVHFVGNDAIVYEDIHEGLKLLSLNKMKSEPLLHFPSFTPIEEPSHDLRYFAFLERTSNHISTKFNATYKILILDRYKYNTLDREYHGSSSKESIKGLMYKVGTAKTDDEAQRFFKWNPVGNDYIFWQDGHLYYSENPESATSVRISSGGPNWEHGIFDWMYEEEIFGRGSKAVWWSKKGKKLAFLSREKTKEKSVMMIGYTEGEQYPSVVELPYPKTHEERLPTYIINVWDKNTGKVNQMDVELRNNTAFHYLYGVKWVVMQGEELLVAIWANRLQTEVSVTICDYTSGICNLVFEYKYPGRTWAEPSDFSSILNSDDAIYMLFPQARADGNSYQHIAKLTVMRDPAKRKDVKWTKSSFLSLGNFDVVQLEAYDKNEDMIYFTALAPSPNNRHLYSTKGSPTTADSWTCVSCKFSNCTYQFNHLSSNFKRILTFCKGPAHPHCYLGELVGGKAVNLVEILKDEDYEKRLAYIRLPSVISDTVPLAEGYEAHVKISLPPDQSIRSGSRSLPVMLKVYAGPGSQIADDRFTMGFEEFLIISRNFAVVNIDGRGSNGRGWKYRSPIYGALGTVEIEDQIEGIRQVIKKYPFLDDRRVSVFGWSYGGYAAALISERANTSFFKCAISVAPVANFLYYDAAYSERYMGSADKSAYNAGDITNDVSNFEKTRLLLIHGMYDDNVHFQNSALFIIKLLRNGIKHFDVMVYPNQDHAIRRRKHLYRTMTSFLDRRCL</sequence>
<dbReference type="Proteomes" id="UP001303046">
    <property type="component" value="Unassembled WGS sequence"/>
</dbReference>
<dbReference type="SUPFAM" id="SSF53474">
    <property type="entry name" value="alpha/beta-Hydrolases"/>
    <property type="match status" value="1"/>
</dbReference>
<feature type="domain" description="Dipeptidylpeptidase IV N-terminal" evidence="15">
    <location>
        <begin position="254"/>
        <end position="591"/>
    </location>
</feature>
<dbReference type="EMBL" id="JAVFWL010000001">
    <property type="protein sequence ID" value="KAK6729856.1"/>
    <property type="molecule type" value="Genomic_DNA"/>
</dbReference>
<organism evidence="16 17">
    <name type="scientific">Necator americanus</name>
    <name type="common">Human hookworm</name>
    <dbReference type="NCBI Taxonomy" id="51031"/>
    <lineage>
        <taxon>Eukaryota</taxon>
        <taxon>Metazoa</taxon>
        <taxon>Ecdysozoa</taxon>
        <taxon>Nematoda</taxon>
        <taxon>Chromadorea</taxon>
        <taxon>Rhabditida</taxon>
        <taxon>Rhabditina</taxon>
        <taxon>Rhabditomorpha</taxon>
        <taxon>Strongyloidea</taxon>
        <taxon>Ancylostomatidae</taxon>
        <taxon>Bunostominae</taxon>
        <taxon>Necator</taxon>
    </lineage>
</organism>
<dbReference type="PANTHER" id="PTHR11731:SF200">
    <property type="entry name" value="DIPEPTIDYL PEPTIDASE 10, ISOFORM B"/>
    <property type="match status" value="1"/>
</dbReference>
<evidence type="ECO:0000256" key="9">
    <source>
        <dbReference type="ARBA" id="ARBA00023136"/>
    </source>
</evidence>
<keyword evidence="4 13" id="KW-0812">Transmembrane</keyword>
<feature type="domain" description="Peptidase S9 prolyl oligopeptidase catalytic" evidence="14">
    <location>
        <begin position="685"/>
        <end position="876"/>
    </location>
</feature>
<reference evidence="16 17" key="1">
    <citation type="submission" date="2023-08" db="EMBL/GenBank/DDBJ databases">
        <title>A Necator americanus chromosomal reference genome.</title>
        <authorList>
            <person name="Ilik V."/>
            <person name="Petrzelkova K.J."/>
            <person name="Pardy F."/>
            <person name="Fuh T."/>
            <person name="Niatou-Singa F.S."/>
            <person name="Gouil Q."/>
            <person name="Baker L."/>
            <person name="Ritchie M.E."/>
            <person name="Jex A.R."/>
            <person name="Gazzola D."/>
            <person name="Li H."/>
            <person name="Toshio Fujiwara R."/>
            <person name="Zhan B."/>
            <person name="Aroian R.V."/>
            <person name="Pafco B."/>
            <person name="Schwarz E.M."/>
        </authorList>
    </citation>
    <scope>NUCLEOTIDE SEQUENCE [LARGE SCALE GENOMIC DNA]</scope>
    <source>
        <strain evidence="16 17">Aroian</strain>
        <tissue evidence="16">Whole animal</tissue>
    </source>
</reference>
<keyword evidence="5" id="KW-0378">Hydrolase</keyword>
<gene>
    <name evidence="16" type="primary">Necator_chrI.g2861</name>
    <name evidence="16" type="ORF">RB195_006733</name>
</gene>
<feature type="region of interest" description="Disordered" evidence="12">
    <location>
        <begin position="1"/>
        <end position="35"/>
    </location>
</feature>
<dbReference type="SUPFAM" id="SSF82171">
    <property type="entry name" value="DPP6 N-terminal domain-like"/>
    <property type="match status" value="1"/>
</dbReference>
<evidence type="ECO:0000313" key="17">
    <source>
        <dbReference type="Proteomes" id="UP001303046"/>
    </source>
</evidence>
<evidence type="ECO:0000259" key="15">
    <source>
        <dbReference type="Pfam" id="PF00930"/>
    </source>
</evidence>
<keyword evidence="7" id="KW-0735">Signal-anchor</keyword>
<evidence type="ECO:0008006" key="18">
    <source>
        <dbReference type="Google" id="ProtNLM"/>
    </source>
</evidence>
<keyword evidence="9 13" id="KW-0472">Membrane</keyword>
<keyword evidence="17" id="KW-1185">Reference proteome</keyword>
<evidence type="ECO:0000256" key="13">
    <source>
        <dbReference type="SAM" id="Phobius"/>
    </source>
</evidence>
<dbReference type="Pfam" id="PF00326">
    <property type="entry name" value="Peptidase_S9"/>
    <property type="match status" value="1"/>
</dbReference>
<evidence type="ECO:0000256" key="1">
    <source>
        <dbReference type="ARBA" id="ARBA00004606"/>
    </source>
</evidence>
<dbReference type="InterPro" id="IPR050278">
    <property type="entry name" value="Serine_Prot_S9B/DPPIV"/>
</dbReference>
<feature type="compositionally biased region" description="Polar residues" evidence="12">
    <location>
        <begin position="51"/>
        <end position="64"/>
    </location>
</feature>
<evidence type="ECO:0000256" key="7">
    <source>
        <dbReference type="ARBA" id="ARBA00022968"/>
    </source>
</evidence>
<dbReference type="PANTHER" id="PTHR11731">
    <property type="entry name" value="PROTEASE FAMILY S9B,C DIPEPTIDYL-PEPTIDASE IV-RELATED"/>
    <property type="match status" value="1"/>
</dbReference>
<keyword evidence="6" id="KW-0720">Serine protease</keyword>
<keyword evidence="8 13" id="KW-1133">Transmembrane helix</keyword>
<evidence type="ECO:0000256" key="3">
    <source>
        <dbReference type="ARBA" id="ARBA00022670"/>
    </source>
</evidence>
<feature type="region of interest" description="Disordered" evidence="12">
    <location>
        <begin position="47"/>
        <end position="75"/>
    </location>
</feature>
<evidence type="ECO:0000256" key="6">
    <source>
        <dbReference type="ARBA" id="ARBA00022825"/>
    </source>
</evidence>
<evidence type="ECO:0000256" key="10">
    <source>
        <dbReference type="ARBA" id="ARBA00023180"/>
    </source>
</evidence>
<protein>
    <recommendedName>
        <fullName evidence="18">Peptidase, S9A/B/C family, catalytic domain protein</fullName>
    </recommendedName>
</protein>
<comment type="caution">
    <text evidence="16">The sequence shown here is derived from an EMBL/GenBank/DDBJ whole genome shotgun (WGS) entry which is preliminary data.</text>
</comment>
<dbReference type="InterPro" id="IPR029058">
    <property type="entry name" value="AB_hydrolase_fold"/>
</dbReference>
<evidence type="ECO:0000256" key="2">
    <source>
        <dbReference type="ARBA" id="ARBA00022438"/>
    </source>
</evidence>
<dbReference type="InterPro" id="IPR002469">
    <property type="entry name" value="Peptidase_S9B_N"/>
</dbReference>
<dbReference type="Pfam" id="PF00930">
    <property type="entry name" value="DPPIV_N"/>
    <property type="match status" value="1"/>
</dbReference>
<evidence type="ECO:0000256" key="12">
    <source>
        <dbReference type="SAM" id="MobiDB-lite"/>
    </source>
</evidence>
<dbReference type="Gene3D" id="2.140.10.30">
    <property type="entry name" value="Dipeptidylpeptidase IV, N-terminal domain"/>
    <property type="match status" value="1"/>
</dbReference>
<keyword evidence="3" id="KW-0645">Protease</keyword>
<proteinExistence type="predicted"/>
<evidence type="ECO:0000313" key="16">
    <source>
        <dbReference type="EMBL" id="KAK6729856.1"/>
    </source>
</evidence>
<dbReference type="Gene3D" id="3.40.50.1820">
    <property type="entry name" value="alpha/beta hydrolase"/>
    <property type="match status" value="1"/>
</dbReference>